<keyword evidence="1" id="KW-0479">Metal-binding</keyword>
<dbReference type="EMBL" id="AZBU02000007">
    <property type="protein sequence ID" value="TKR70677.1"/>
    <property type="molecule type" value="Genomic_DNA"/>
</dbReference>
<evidence type="ECO:0000313" key="2">
    <source>
        <dbReference type="EMBL" id="TKR70677.1"/>
    </source>
</evidence>
<comment type="caution">
    <text evidence="2">The sequence shown here is derived from an EMBL/GenBank/DDBJ whole genome shotgun (WGS) entry which is preliminary data.</text>
</comment>
<reference evidence="2 3" key="1">
    <citation type="journal article" date="2015" name="Genome Biol.">
        <title>Comparative genomics of Steinernema reveals deeply conserved gene regulatory networks.</title>
        <authorList>
            <person name="Dillman A.R."/>
            <person name="Macchietto M."/>
            <person name="Porter C.F."/>
            <person name="Rogers A."/>
            <person name="Williams B."/>
            <person name="Antoshechkin I."/>
            <person name="Lee M.M."/>
            <person name="Goodwin Z."/>
            <person name="Lu X."/>
            <person name="Lewis E.E."/>
            <person name="Goodrich-Blair H."/>
            <person name="Stock S.P."/>
            <person name="Adams B.J."/>
            <person name="Sternberg P.W."/>
            <person name="Mortazavi A."/>
        </authorList>
    </citation>
    <scope>NUCLEOTIDE SEQUENCE [LARGE SCALE GENOMIC DNA]</scope>
    <source>
        <strain evidence="2 3">ALL</strain>
    </source>
</reference>
<reference evidence="2 3" key="2">
    <citation type="journal article" date="2019" name="G3 (Bethesda)">
        <title>Hybrid Assembly of the Genome of the Entomopathogenic Nematode Steinernema carpocapsae Identifies the X-Chromosome.</title>
        <authorList>
            <person name="Serra L."/>
            <person name="Macchietto M."/>
            <person name="Macias-Munoz A."/>
            <person name="McGill C.J."/>
            <person name="Rodriguez I.M."/>
            <person name="Rodriguez B."/>
            <person name="Murad R."/>
            <person name="Mortazavi A."/>
        </authorList>
    </citation>
    <scope>NUCLEOTIDE SEQUENCE [LARGE SCALE GENOMIC DNA]</scope>
    <source>
        <strain evidence="2 3">ALL</strain>
    </source>
</reference>
<dbReference type="Proteomes" id="UP000298663">
    <property type="component" value="Unassembled WGS sequence"/>
</dbReference>
<organism evidence="2 3">
    <name type="scientific">Steinernema carpocapsae</name>
    <name type="common">Entomopathogenic nematode</name>
    <dbReference type="NCBI Taxonomy" id="34508"/>
    <lineage>
        <taxon>Eukaryota</taxon>
        <taxon>Metazoa</taxon>
        <taxon>Ecdysozoa</taxon>
        <taxon>Nematoda</taxon>
        <taxon>Chromadorea</taxon>
        <taxon>Rhabditida</taxon>
        <taxon>Tylenchina</taxon>
        <taxon>Panagrolaimomorpha</taxon>
        <taxon>Strongyloidoidea</taxon>
        <taxon>Steinernematidae</taxon>
        <taxon>Steinernema</taxon>
    </lineage>
</organism>
<proteinExistence type="predicted"/>
<dbReference type="OrthoDB" id="5876800at2759"/>
<keyword evidence="3" id="KW-1185">Reference proteome</keyword>
<dbReference type="InterPro" id="IPR050690">
    <property type="entry name" value="JHDM1_Histone_Demethylase"/>
</dbReference>
<accession>A0A4U5MMF8</accession>
<dbReference type="STRING" id="34508.A0A4U5MMF8"/>
<sequence>MDAKDVTVDYIRKNGFNRPILFRGTGSAADLGMTLPNPKNFTIDDVKQLVGEDWKIDVIEVSQYSAKHMNMDKFVDYYKNSKRKGLFNVISLEFSLTPMEDRVRSPSTVREISWVEKFWPYEEMRERTRMHQKNEDYVTVPYSRVQLFPIQEFIRSVRLPKMVRPQFVCLGAFVSPRSLLPLPARLKRQGGAKKESDSLVKNKVVSVNVPIKPSVYSLDLDKMVTFLEAEMNRTLWEEEVIATTEKSAVEPLEPNAEQVGSTTVSFSFCLISVKPTEENISLYEGKSKNKNMNGSSGRVGPSSNKSMSVVPFDFFACLYKSFIRDTELNGIYLGLHQLDHPYLKYFGYVDIDVRLINGLRVKQVPEEEARNQGQVYILRRLEVQLPKPRGPALEAFKMMTFGRLQELIEGLRIGEETHATFYRIDFALEEWYLQPAVWLKNYCARNNVPVHYSGCDNI</sequence>
<gene>
    <name evidence="2" type="ORF">L596_022670</name>
</gene>
<name>A0A4U5MMF8_STECR</name>
<evidence type="ECO:0000256" key="1">
    <source>
        <dbReference type="ARBA" id="ARBA00022723"/>
    </source>
</evidence>
<dbReference type="PANTHER" id="PTHR23123">
    <property type="entry name" value="PHD/F-BOX CONTAINING PROTEIN"/>
    <property type="match status" value="1"/>
</dbReference>
<dbReference type="SUPFAM" id="SSF51197">
    <property type="entry name" value="Clavaminate synthase-like"/>
    <property type="match status" value="1"/>
</dbReference>
<evidence type="ECO:0000313" key="3">
    <source>
        <dbReference type="Proteomes" id="UP000298663"/>
    </source>
</evidence>
<dbReference type="Gene3D" id="2.60.120.650">
    <property type="entry name" value="Cupin"/>
    <property type="match status" value="1"/>
</dbReference>
<dbReference type="GO" id="GO:0046872">
    <property type="term" value="F:metal ion binding"/>
    <property type="evidence" value="ECO:0007669"/>
    <property type="project" value="UniProtKB-KW"/>
</dbReference>
<dbReference type="AlphaFoldDB" id="A0A4U5MMF8"/>
<protein>
    <submittedName>
        <fullName evidence="2">Uncharacterized protein</fullName>
    </submittedName>
</protein>